<dbReference type="RefSeq" id="WP_055428392.1">
    <property type="nucleotide sequence ID" value="NZ_CP015105.1"/>
</dbReference>
<accession>A0A0Q2M6E2</accession>
<gene>
    <name evidence="1" type="ORF">A3L14_00470</name>
    <name evidence="2" type="ORF">AMR53_00475</name>
</gene>
<dbReference type="InterPro" id="IPR027417">
    <property type="entry name" value="P-loop_NTPase"/>
</dbReference>
<dbReference type="EMBL" id="CP015105">
    <property type="protein sequence ID" value="ASJ11450.1"/>
    <property type="molecule type" value="Genomic_DNA"/>
</dbReference>
<dbReference type="Proteomes" id="UP000250136">
    <property type="component" value="Chromosome"/>
</dbReference>
<evidence type="ECO:0000313" key="4">
    <source>
        <dbReference type="Proteomes" id="UP000250136"/>
    </source>
</evidence>
<reference evidence="2 3" key="1">
    <citation type="submission" date="2015-08" db="EMBL/GenBank/DDBJ databases">
        <title>Thermococcus thioreducens DSM 14981 genome sequencing.</title>
        <authorList>
            <person name="Hong S.-J."/>
            <person name="Kim M.-C."/>
            <person name="Shin J.-H."/>
        </authorList>
    </citation>
    <scope>NUCLEOTIDE SEQUENCE [LARGE SCALE GENOMIC DNA]</scope>
    <source>
        <strain evidence="2 3">DSM 14981</strain>
    </source>
</reference>
<keyword evidence="4" id="KW-1185">Reference proteome</keyword>
<dbReference type="EMBL" id="LIXN01000001">
    <property type="protein sequence ID" value="KQH83466.1"/>
    <property type="molecule type" value="Genomic_DNA"/>
</dbReference>
<dbReference type="PATRIC" id="fig|277988.4.peg.97"/>
<organism evidence="2 3">
    <name type="scientific">Thermococcus thioreducens</name>
    <dbReference type="NCBI Taxonomy" id="277988"/>
    <lineage>
        <taxon>Archaea</taxon>
        <taxon>Methanobacteriati</taxon>
        <taxon>Methanobacteriota</taxon>
        <taxon>Thermococci</taxon>
        <taxon>Thermococcales</taxon>
        <taxon>Thermococcaceae</taxon>
        <taxon>Thermococcus</taxon>
    </lineage>
</organism>
<dbReference type="Proteomes" id="UP000051862">
    <property type="component" value="Unassembled WGS sequence"/>
</dbReference>
<dbReference type="GeneID" id="95972349"/>
<protein>
    <recommendedName>
        <fullName evidence="5">Sulfotransferase</fullName>
    </recommendedName>
</protein>
<evidence type="ECO:0000313" key="3">
    <source>
        <dbReference type="Proteomes" id="UP000051862"/>
    </source>
</evidence>
<dbReference type="Gene3D" id="3.40.50.300">
    <property type="entry name" value="P-loop containing nucleotide triphosphate hydrolases"/>
    <property type="match status" value="1"/>
</dbReference>
<reference evidence="1 4" key="2">
    <citation type="submission" date="2016-04" db="EMBL/GenBank/DDBJ databases">
        <title>Complete genome sequence of Thermococcus thioreducens type strain OGL-20P.</title>
        <authorList>
            <person name="Oger P.M."/>
        </authorList>
    </citation>
    <scope>NUCLEOTIDE SEQUENCE [LARGE SCALE GENOMIC DNA]</scope>
    <source>
        <strain evidence="1 4">OGL-20P</strain>
    </source>
</reference>
<name>A0A0Q2M6E2_9EURY</name>
<evidence type="ECO:0008006" key="5">
    <source>
        <dbReference type="Google" id="ProtNLM"/>
    </source>
</evidence>
<sequence length="65" mass="7788">MEHDTLPNLFIVGEPRSGTTSLYHYLNQHPEIFMSPIKEPNHFCTDLHRETLEFLKTLRKNFWCI</sequence>
<dbReference type="OrthoDB" id="350962at2157"/>
<dbReference type="SUPFAM" id="SSF52540">
    <property type="entry name" value="P-loop containing nucleoside triphosphate hydrolases"/>
    <property type="match status" value="1"/>
</dbReference>
<dbReference type="Pfam" id="PF13469">
    <property type="entry name" value="Sulfotransfer_3"/>
    <property type="match status" value="1"/>
</dbReference>
<dbReference type="KEGG" id="ttd:A3L14_00470"/>
<proteinExistence type="predicted"/>
<evidence type="ECO:0000313" key="2">
    <source>
        <dbReference type="EMBL" id="KQH83466.1"/>
    </source>
</evidence>
<evidence type="ECO:0000313" key="1">
    <source>
        <dbReference type="EMBL" id="ASJ11450.1"/>
    </source>
</evidence>
<dbReference type="AlphaFoldDB" id="A0A0Q2M6E2"/>